<protein>
    <submittedName>
        <fullName evidence="1">Uncharacterized protein</fullName>
    </submittedName>
</protein>
<proteinExistence type="predicted"/>
<feature type="non-terminal residue" evidence="1">
    <location>
        <position position="66"/>
    </location>
</feature>
<reference evidence="1" key="1">
    <citation type="submission" date="2020-07" db="EMBL/GenBank/DDBJ databases">
        <authorList>
            <person name="Nazaruddin N."/>
        </authorList>
    </citation>
    <scope>NUCLEOTIDE SEQUENCE</scope>
</reference>
<dbReference type="EMBL" id="CAJDYZ010004176">
    <property type="protein sequence ID" value="CAD1471007.1"/>
    <property type="molecule type" value="Genomic_DNA"/>
</dbReference>
<comment type="caution">
    <text evidence="1">The sequence shown here is derived from an EMBL/GenBank/DDBJ whole genome shotgun (WGS) entry which is preliminary data.</text>
</comment>
<name>A0A6V7GZ50_9HYME</name>
<evidence type="ECO:0000313" key="1">
    <source>
        <dbReference type="EMBL" id="CAD1471007.1"/>
    </source>
</evidence>
<dbReference type="AlphaFoldDB" id="A0A6V7GZ50"/>
<accession>A0A6V7GZ50</accession>
<sequence>CSSQKDYHFQSNFEPTNEEYGRDDLCEAIDGSTDAIWLCAHTGFIGMHLCVQGFAIGLRGTIVGRG</sequence>
<evidence type="ECO:0000313" key="2">
    <source>
        <dbReference type="Proteomes" id="UP000752696"/>
    </source>
</evidence>
<dbReference type="Proteomes" id="UP000752696">
    <property type="component" value="Unassembled WGS sequence"/>
</dbReference>
<organism evidence="1 2">
    <name type="scientific">Heterotrigona itama</name>
    <dbReference type="NCBI Taxonomy" id="395501"/>
    <lineage>
        <taxon>Eukaryota</taxon>
        <taxon>Metazoa</taxon>
        <taxon>Ecdysozoa</taxon>
        <taxon>Arthropoda</taxon>
        <taxon>Hexapoda</taxon>
        <taxon>Insecta</taxon>
        <taxon>Pterygota</taxon>
        <taxon>Neoptera</taxon>
        <taxon>Endopterygota</taxon>
        <taxon>Hymenoptera</taxon>
        <taxon>Apocrita</taxon>
        <taxon>Aculeata</taxon>
        <taxon>Apoidea</taxon>
        <taxon>Anthophila</taxon>
        <taxon>Apidae</taxon>
        <taxon>Heterotrigona</taxon>
    </lineage>
</organism>
<feature type="non-terminal residue" evidence="1">
    <location>
        <position position="1"/>
    </location>
</feature>
<keyword evidence="2" id="KW-1185">Reference proteome</keyword>
<gene>
    <name evidence="1" type="ORF">MHI_LOCUS209931</name>
</gene>